<dbReference type="OMA" id="ITALWEH"/>
<dbReference type="PANTHER" id="PTHR12128">
    <property type="entry name" value="DIHYDRODIPICOLINATE SYNTHASE"/>
    <property type="match status" value="1"/>
</dbReference>
<dbReference type="SUPFAM" id="SSF51569">
    <property type="entry name" value="Aldolase"/>
    <property type="match status" value="1"/>
</dbReference>
<feature type="non-terminal residue" evidence="2">
    <location>
        <position position="1"/>
    </location>
</feature>
<gene>
    <name evidence="2" type="ORF">B7463_g6088</name>
</gene>
<dbReference type="CDD" id="cd00408">
    <property type="entry name" value="DHDPS-like"/>
    <property type="match status" value="1"/>
</dbReference>
<feature type="non-terminal residue" evidence="2">
    <location>
        <position position="252"/>
    </location>
</feature>
<organism evidence="2 3">
    <name type="scientific">Scytalidium lignicola</name>
    <name type="common">Hyphomycete</name>
    <dbReference type="NCBI Taxonomy" id="5539"/>
    <lineage>
        <taxon>Eukaryota</taxon>
        <taxon>Fungi</taxon>
        <taxon>Dikarya</taxon>
        <taxon>Ascomycota</taxon>
        <taxon>Pezizomycotina</taxon>
        <taxon>Leotiomycetes</taxon>
        <taxon>Leotiomycetes incertae sedis</taxon>
        <taxon>Scytalidium</taxon>
    </lineage>
</organism>
<evidence type="ECO:0000313" key="3">
    <source>
        <dbReference type="Proteomes" id="UP000258309"/>
    </source>
</evidence>
<evidence type="ECO:0000256" key="1">
    <source>
        <dbReference type="SAM" id="MobiDB-lite"/>
    </source>
</evidence>
<dbReference type="STRING" id="5539.A0A3E2HA19"/>
<evidence type="ECO:0000313" key="2">
    <source>
        <dbReference type="EMBL" id="RFU30238.1"/>
    </source>
</evidence>
<dbReference type="InterPro" id="IPR002220">
    <property type="entry name" value="DapA-like"/>
</dbReference>
<reference evidence="2 3" key="1">
    <citation type="submission" date="2018-05" db="EMBL/GenBank/DDBJ databases">
        <title>Draft genome sequence of Scytalidium lignicola DSM 105466, a ubiquitous saprotrophic fungus.</title>
        <authorList>
            <person name="Buettner E."/>
            <person name="Gebauer A.M."/>
            <person name="Hofrichter M."/>
            <person name="Liers C."/>
            <person name="Kellner H."/>
        </authorList>
    </citation>
    <scope>NUCLEOTIDE SEQUENCE [LARGE SCALE GENOMIC DNA]</scope>
    <source>
        <strain evidence="2 3">DSM 105466</strain>
    </source>
</reference>
<accession>A0A3E2HA19</accession>
<comment type="caution">
    <text evidence="2">The sequence shown here is derived from an EMBL/GenBank/DDBJ whole genome shotgun (WGS) entry which is preliminary data.</text>
</comment>
<evidence type="ECO:0008006" key="4">
    <source>
        <dbReference type="Google" id="ProtNLM"/>
    </source>
</evidence>
<keyword evidence="3" id="KW-1185">Reference proteome</keyword>
<dbReference type="PRINTS" id="PR00146">
    <property type="entry name" value="DHPICSNTHASE"/>
</dbReference>
<dbReference type="GO" id="GO:0008840">
    <property type="term" value="F:4-hydroxy-tetrahydrodipicolinate synthase activity"/>
    <property type="evidence" value="ECO:0007669"/>
    <property type="project" value="TreeGrafter"/>
</dbReference>
<feature type="region of interest" description="Disordered" evidence="1">
    <location>
        <begin position="1"/>
        <end position="23"/>
    </location>
</feature>
<dbReference type="Pfam" id="PF00701">
    <property type="entry name" value="DHDPS"/>
    <property type="match status" value="1"/>
</dbReference>
<name>A0A3E2HA19_SCYLI</name>
<dbReference type="AlphaFoldDB" id="A0A3E2HA19"/>
<dbReference type="SMART" id="SM01130">
    <property type="entry name" value="DHDPS"/>
    <property type="match status" value="1"/>
</dbReference>
<sequence length="252" mass="26645">MVLILNPAMTSKEKTTNGHGSSRPLTPGIYVATVVFFDPETEDIDFKTVASHAIRLARAGITGITVQGSNGEATHLSHDERKAVTTRTREALDAAGFTSMPLIVGCGAQSTRETISLCKEAHQSGGDYALVLPPSYYQGLHSPSTITDFFTEVADQSPIPIIIYNFPGGAAGLDLDSSTLIKLGRHPNIVGCKFTCGNTGKLNRVAAALKDRDDDEAPFLCFGGSGDFTLPTLMAGARASSQGLPISRRSCV</sequence>
<dbReference type="InterPro" id="IPR013785">
    <property type="entry name" value="Aldolase_TIM"/>
</dbReference>
<dbReference type="Gene3D" id="3.20.20.70">
    <property type="entry name" value="Aldolase class I"/>
    <property type="match status" value="1"/>
</dbReference>
<dbReference type="PANTHER" id="PTHR12128:SF52">
    <property type="entry name" value="4-HYDROXY-2-OXOGLUTARATE ALDOLASE, MITOCHONDRIAL-RELATED"/>
    <property type="match status" value="1"/>
</dbReference>
<protein>
    <recommendedName>
        <fullName evidence="4">4-hydroxy-tetrahydrodipicolinate synthase</fullName>
    </recommendedName>
</protein>
<dbReference type="OrthoDB" id="191315at2759"/>
<proteinExistence type="predicted"/>
<dbReference type="EMBL" id="NCSJ02000105">
    <property type="protein sequence ID" value="RFU30238.1"/>
    <property type="molecule type" value="Genomic_DNA"/>
</dbReference>
<dbReference type="Proteomes" id="UP000258309">
    <property type="component" value="Unassembled WGS sequence"/>
</dbReference>